<evidence type="ECO:0000256" key="1">
    <source>
        <dbReference type="SAM" id="MobiDB-lite"/>
    </source>
</evidence>
<sequence>MITTVLRHALRARGDEPAVLCHSGAGTLRELSGLPRNAGDRTVDLGAHPLGEPIPIGVEGATDDEREPVAGLVALVAATPTDLHRALTAAVHLPKAVQVVVALLDTPGHQDPPVPAGPGMGQWRDLQELRVRRVGRRGWVCEFFFPNPVESAPVLDAVLHGTRGRRRGPSVAPLAALNGAEASLWRPGDTGVHGVEQGGPVPLRRVTPVADLALRVGDGAAAVDWADEKVPVLDRVTTGTDSWEGLAGEHGRERAAGLIVSAAADPVSLIAPIDETTVNPTGFGKAEKGPLGHLTLNGDRAVVRDGKKDLIEVAADGTVTDVDLAGIRHLRGVRIDWTGHTGPTAAVRAVASLAAGGVPLVAEPVPGWAAGLGTTLIDAIEGATEADLTDRLAREEHSVRLRRAALRTHGLRSRWRGLAAETGIPLPPEPRVSVILCTRRPDMVGFALAQIARQRGVALETVLTLHGFPADLPEVASAIDAYRETGLPIVVHEASAERIFGSVLNDSVARASGDLIAKWDDDDWYGPEHLADLVLARTYSGAELVGTGQDFVYLQEVDLMVWRSRESETATRFIAGGTILTDRVVLEETGGFRPLPRAIDTQLLIAVSRGGGRVHRTHGLGYVLRRTGGGHTWSEDMAYFLHNYARQWSGWRPSSLLEGEPVPLGRPVDGGEPAVTATYPGGSA</sequence>
<comment type="caution">
    <text evidence="2">The sequence shown here is derived from an EMBL/GenBank/DDBJ whole genome shotgun (WGS) entry which is preliminary data.</text>
</comment>
<dbReference type="EMBL" id="JAYMRS010000002">
    <property type="protein sequence ID" value="MFB8767777.1"/>
    <property type="molecule type" value="Genomic_DNA"/>
</dbReference>
<dbReference type="Proteomes" id="UP001585053">
    <property type="component" value="Unassembled WGS sequence"/>
</dbReference>
<evidence type="ECO:0000313" key="2">
    <source>
        <dbReference type="EMBL" id="MFB8767777.1"/>
    </source>
</evidence>
<organism evidence="2 3">
    <name type="scientific">Nocardiopsis alba</name>
    <dbReference type="NCBI Taxonomy" id="53437"/>
    <lineage>
        <taxon>Bacteria</taxon>
        <taxon>Bacillati</taxon>
        <taxon>Actinomycetota</taxon>
        <taxon>Actinomycetes</taxon>
        <taxon>Streptosporangiales</taxon>
        <taxon>Nocardiopsidaceae</taxon>
        <taxon>Nocardiopsis</taxon>
    </lineage>
</organism>
<reference evidence="2 3" key="1">
    <citation type="submission" date="2024-01" db="EMBL/GenBank/DDBJ databases">
        <title>Genome mining of biosynthetic gene clusters to explore secondary metabolites of Streptomyces sp.</title>
        <authorList>
            <person name="Baig A."/>
            <person name="Ajitkumar Shintre N."/>
            <person name="Kumar H."/>
            <person name="Anbarasu A."/>
            <person name="Ramaiah S."/>
        </authorList>
    </citation>
    <scope>NUCLEOTIDE SEQUENCE [LARGE SCALE GENOMIC DNA]</scope>
    <source>
        <strain evidence="2 3">A01</strain>
    </source>
</reference>
<keyword evidence="3" id="KW-1185">Reference proteome</keyword>
<dbReference type="Gene3D" id="3.90.550.10">
    <property type="entry name" value="Spore Coat Polysaccharide Biosynthesis Protein SpsA, Chain A"/>
    <property type="match status" value="1"/>
</dbReference>
<dbReference type="SUPFAM" id="SSF53448">
    <property type="entry name" value="Nucleotide-diphospho-sugar transferases"/>
    <property type="match status" value="1"/>
</dbReference>
<keyword evidence="2" id="KW-0808">Transferase</keyword>
<protein>
    <submittedName>
        <fullName evidence="2">Glycosyl transferase family 2</fullName>
    </submittedName>
</protein>
<proteinExistence type="predicted"/>
<feature type="region of interest" description="Disordered" evidence="1">
    <location>
        <begin position="664"/>
        <end position="684"/>
    </location>
</feature>
<dbReference type="RefSeq" id="WP_376737077.1">
    <property type="nucleotide sequence ID" value="NZ_JAYMRS010000002.1"/>
</dbReference>
<accession>A0ABV5DT68</accession>
<evidence type="ECO:0000313" key="3">
    <source>
        <dbReference type="Proteomes" id="UP001585053"/>
    </source>
</evidence>
<name>A0ABV5DT68_9ACTN</name>
<dbReference type="InterPro" id="IPR029044">
    <property type="entry name" value="Nucleotide-diphossugar_trans"/>
</dbReference>
<gene>
    <name evidence="2" type="ORF">VSQ78_08690</name>
</gene>
<dbReference type="GO" id="GO:0016740">
    <property type="term" value="F:transferase activity"/>
    <property type="evidence" value="ECO:0007669"/>
    <property type="project" value="UniProtKB-KW"/>
</dbReference>